<dbReference type="AlphaFoldDB" id="A0A9N9FB23"/>
<protein>
    <submittedName>
        <fullName evidence="1">1774_t:CDS:1</fullName>
    </submittedName>
</protein>
<organism evidence="1 2">
    <name type="scientific">Paraglomus occultum</name>
    <dbReference type="NCBI Taxonomy" id="144539"/>
    <lineage>
        <taxon>Eukaryota</taxon>
        <taxon>Fungi</taxon>
        <taxon>Fungi incertae sedis</taxon>
        <taxon>Mucoromycota</taxon>
        <taxon>Glomeromycotina</taxon>
        <taxon>Glomeromycetes</taxon>
        <taxon>Paraglomerales</taxon>
        <taxon>Paraglomeraceae</taxon>
        <taxon>Paraglomus</taxon>
    </lineage>
</organism>
<evidence type="ECO:0000313" key="2">
    <source>
        <dbReference type="Proteomes" id="UP000789572"/>
    </source>
</evidence>
<dbReference type="Proteomes" id="UP000789572">
    <property type="component" value="Unassembled WGS sequence"/>
</dbReference>
<comment type="caution">
    <text evidence="1">The sequence shown here is derived from an EMBL/GenBank/DDBJ whole genome shotgun (WGS) entry which is preliminary data.</text>
</comment>
<name>A0A9N9FB23_9GLOM</name>
<reference evidence="1" key="1">
    <citation type="submission" date="2021-06" db="EMBL/GenBank/DDBJ databases">
        <authorList>
            <person name="Kallberg Y."/>
            <person name="Tangrot J."/>
            <person name="Rosling A."/>
        </authorList>
    </citation>
    <scope>NUCLEOTIDE SEQUENCE</scope>
    <source>
        <strain evidence="1">IA702</strain>
    </source>
</reference>
<sequence length="488" mass="55483">MNDLGMAIIKRRNTHTVEKLVEKLQQSLDILGSNKNIKINEQNEHELDNLDIAACYDIQEAAHRGTIFTEKEKEKLSIAQQQNPHALQLTSAGILIYDTFHGQWNIPVNDANWITNSYQAGKNKPATFYFGAFFNMNWIESLMDFSLHGDANIGSSKIELTEIHALQNSPWDPKPKIYQQLRSALQNTRSTITTSLDASSTDNNKAVKEDYYYIERARYLTSDQKVIFSGTDPGTITTSITITVPMTLESIFASINCFQVLASIEDSSDDSASSILDVNHLPKPYKITAGLVNNTTFLKKHQNKHHQTNIIRDINVDEDTKRKKLTKENREEELLPGEQTPAVIHCFRHWQGINSTIKRHSRRGTKKIREQHRVHGHVAITNEYNTSKTCPFCFSKVVLHQTRQIINGKKKIVHLNGAIECVHPRCPARRIKYTTRGRDMNAANIALSGASIVLSADNQPLPPFRRNANHTLQKNVRYETRCIQGFAW</sequence>
<dbReference type="EMBL" id="CAJVPJ010000422">
    <property type="protein sequence ID" value="CAG8523165.1"/>
    <property type="molecule type" value="Genomic_DNA"/>
</dbReference>
<keyword evidence="2" id="KW-1185">Reference proteome</keyword>
<accession>A0A9N9FB23</accession>
<dbReference type="OrthoDB" id="2289379at2759"/>
<gene>
    <name evidence="1" type="ORF">POCULU_LOCUS3680</name>
</gene>
<evidence type="ECO:0000313" key="1">
    <source>
        <dbReference type="EMBL" id="CAG8523165.1"/>
    </source>
</evidence>
<proteinExistence type="predicted"/>